<reference evidence="2 3" key="1">
    <citation type="journal article" date="2023" name="Int. J. Mol. Sci.">
        <title>De Novo Assembly and Annotation of 11 Diverse Shrub Willow (Salix) Genomes Reveals Novel Gene Organization in Sex-Linked Regions.</title>
        <authorList>
            <person name="Hyden B."/>
            <person name="Feng K."/>
            <person name="Yates T.B."/>
            <person name="Jawdy S."/>
            <person name="Cereghino C."/>
            <person name="Smart L.B."/>
            <person name="Muchero W."/>
        </authorList>
    </citation>
    <scope>NUCLEOTIDE SEQUENCE [LARGE SCALE GENOMIC DNA]</scope>
    <source>
        <tissue evidence="2">Shoot tip</tissue>
    </source>
</reference>
<keyword evidence="3" id="KW-1185">Reference proteome</keyword>
<sequence>MNDSKPPGKSHEKLDQQNKKVKHSSDQLELDDNIDDIQEPSLEVELAAEIIYVRSKDQHVLMEHDDAGVGWGWRDR</sequence>
<feature type="region of interest" description="Disordered" evidence="1">
    <location>
        <begin position="1"/>
        <end position="32"/>
    </location>
</feature>
<comment type="caution">
    <text evidence="2">The sequence shown here is derived from an EMBL/GenBank/DDBJ whole genome shotgun (WGS) entry which is preliminary data.</text>
</comment>
<gene>
    <name evidence="2" type="ORF">OIU84_025029</name>
</gene>
<protein>
    <submittedName>
        <fullName evidence="2">Uncharacterized protein</fullName>
    </submittedName>
</protein>
<name>A0AAD6KIQ2_9ROSI</name>
<feature type="compositionally biased region" description="Basic and acidic residues" evidence="1">
    <location>
        <begin position="9"/>
        <end position="26"/>
    </location>
</feature>
<dbReference type="AlphaFoldDB" id="A0AAD6KIQ2"/>
<organism evidence="2 3">
    <name type="scientific">Salix udensis</name>
    <dbReference type="NCBI Taxonomy" id="889485"/>
    <lineage>
        <taxon>Eukaryota</taxon>
        <taxon>Viridiplantae</taxon>
        <taxon>Streptophyta</taxon>
        <taxon>Embryophyta</taxon>
        <taxon>Tracheophyta</taxon>
        <taxon>Spermatophyta</taxon>
        <taxon>Magnoliopsida</taxon>
        <taxon>eudicotyledons</taxon>
        <taxon>Gunneridae</taxon>
        <taxon>Pentapetalae</taxon>
        <taxon>rosids</taxon>
        <taxon>fabids</taxon>
        <taxon>Malpighiales</taxon>
        <taxon>Salicaceae</taxon>
        <taxon>Saliceae</taxon>
        <taxon>Salix</taxon>
    </lineage>
</organism>
<evidence type="ECO:0000313" key="2">
    <source>
        <dbReference type="EMBL" id="KAJ6424163.1"/>
    </source>
</evidence>
<accession>A0AAD6KIQ2</accession>
<evidence type="ECO:0000313" key="3">
    <source>
        <dbReference type="Proteomes" id="UP001162972"/>
    </source>
</evidence>
<dbReference type="Proteomes" id="UP001162972">
    <property type="component" value="Chromosome 16"/>
</dbReference>
<proteinExistence type="predicted"/>
<evidence type="ECO:0000256" key="1">
    <source>
        <dbReference type="SAM" id="MobiDB-lite"/>
    </source>
</evidence>
<dbReference type="EMBL" id="JAPFFJ010000006">
    <property type="protein sequence ID" value="KAJ6424163.1"/>
    <property type="molecule type" value="Genomic_DNA"/>
</dbReference>